<sequence>MILLFSGSITLSYIFILHKLQDTQKMEHRYTIHEITPFTRDWSCKIQVVDKIRPKISRDHRVNFQTTIVQDENEDQICIITYGPEVAHYDNLFKHFHTYLISAAKVREPSRFAIPMHNFEWVLDTFSIVEEVIENNEEESMLPLPSRLNMVSFADIEKQIPGDEFDLVAVVANCGTMKYQGSENRRFQEAILIDDKKKPFLFTIWGELADKDGTELLQQLHRYPVIVAKRIAISNFKQDVRLTTRFNSLILIDPLYPQAAKLMNWAKDNNQMLIEYTLKSTSASPSTLNVAPFEDQILSISSIPSQSIAQSFYVKGEISLPSEFQFFFVLLCSECQHLI</sequence>
<name>A0A1S3Y278_TOBAC</name>
<evidence type="ECO:0000313" key="5">
    <source>
        <dbReference type="RefSeq" id="XP_016446338.1"/>
    </source>
</evidence>
<dbReference type="STRING" id="4097.A0A1S3Y2Y8"/>
<dbReference type="RefSeq" id="XP_016446333.1">
    <property type="nucleotide sequence ID" value="XM_016590847.1"/>
</dbReference>
<dbReference type="RefSeq" id="XP_016446321.1">
    <property type="nucleotide sequence ID" value="XM_016590835.1"/>
</dbReference>
<keyword evidence="1" id="KW-1185">Reference proteome</keyword>
<gene>
    <name evidence="2 3 4 5" type="primary">LOC107771469</name>
</gene>
<proteinExistence type="predicted"/>
<dbReference type="OrthoDB" id="1298683at2759"/>
<evidence type="ECO:0000313" key="3">
    <source>
        <dbReference type="RefSeq" id="XP_016446328.1"/>
    </source>
</evidence>
<dbReference type="OMA" id="QRYTIHE"/>
<evidence type="ECO:0000313" key="2">
    <source>
        <dbReference type="RefSeq" id="XP_016446321.1"/>
    </source>
</evidence>
<dbReference type="SUPFAM" id="SSF50249">
    <property type="entry name" value="Nucleic acid-binding proteins"/>
    <property type="match status" value="1"/>
</dbReference>
<dbReference type="RefSeq" id="XP_016446328.1">
    <property type="nucleotide sequence ID" value="XM_016590842.1"/>
</dbReference>
<reference evidence="2 3" key="2">
    <citation type="submission" date="2025-08" db="UniProtKB">
        <authorList>
            <consortium name="RefSeq"/>
        </authorList>
    </citation>
    <scope>IDENTIFICATION</scope>
</reference>
<dbReference type="KEGG" id="nta:107771469"/>
<accession>A0A1S3Y278</accession>
<dbReference type="Proteomes" id="UP000790787">
    <property type="component" value="Chromosome 22"/>
</dbReference>
<protein>
    <submittedName>
        <fullName evidence="2 3">Replication protein A 70 kDa DNA-binding subunit A-like isoform X1</fullName>
    </submittedName>
</protein>
<dbReference type="PANTHER" id="PTHR47910:SF2">
    <property type="entry name" value="RIBULOSE BISPHOSPHATE CARBOXYLASE LARGE CHAIN, CATALYTIC DOMAIN-CONTAINING PROTEIN"/>
    <property type="match status" value="1"/>
</dbReference>
<evidence type="ECO:0000313" key="1">
    <source>
        <dbReference type="Proteomes" id="UP000790787"/>
    </source>
</evidence>
<dbReference type="PaxDb" id="4097-A0A1S3Y2Y8"/>
<dbReference type="RefSeq" id="XP_016446338.1">
    <property type="nucleotide sequence ID" value="XM_016590852.1"/>
</dbReference>
<dbReference type="Gene3D" id="2.40.50.140">
    <property type="entry name" value="Nucleic acid-binding proteins"/>
    <property type="match status" value="2"/>
</dbReference>
<evidence type="ECO:0000313" key="4">
    <source>
        <dbReference type="RefSeq" id="XP_016446333.1"/>
    </source>
</evidence>
<dbReference type="InterPro" id="IPR012340">
    <property type="entry name" value="NA-bd_OB-fold"/>
</dbReference>
<reference evidence="1" key="1">
    <citation type="journal article" date="2014" name="Nat. Commun.">
        <title>The tobacco genome sequence and its comparison with those of tomato and potato.</title>
        <authorList>
            <person name="Sierro N."/>
            <person name="Battey J.N."/>
            <person name="Ouadi S."/>
            <person name="Bakaher N."/>
            <person name="Bovet L."/>
            <person name="Willig A."/>
            <person name="Goepfert S."/>
            <person name="Peitsch M.C."/>
            <person name="Ivanov N.V."/>
        </authorList>
    </citation>
    <scope>NUCLEOTIDE SEQUENCE [LARGE SCALE GENOMIC DNA]</scope>
</reference>
<organism evidence="1 4">
    <name type="scientific">Nicotiana tabacum</name>
    <name type="common">Common tobacco</name>
    <dbReference type="NCBI Taxonomy" id="4097"/>
    <lineage>
        <taxon>Eukaryota</taxon>
        <taxon>Viridiplantae</taxon>
        <taxon>Streptophyta</taxon>
        <taxon>Embryophyta</taxon>
        <taxon>Tracheophyta</taxon>
        <taxon>Spermatophyta</taxon>
        <taxon>Magnoliopsida</taxon>
        <taxon>eudicotyledons</taxon>
        <taxon>Gunneridae</taxon>
        <taxon>Pentapetalae</taxon>
        <taxon>asterids</taxon>
        <taxon>lamiids</taxon>
        <taxon>Solanales</taxon>
        <taxon>Solanaceae</taxon>
        <taxon>Nicotianoideae</taxon>
        <taxon>Nicotianeae</taxon>
        <taxon>Nicotiana</taxon>
    </lineage>
</organism>
<dbReference type="PANTHER" id="PTHR47910">
    <property type="entry name" value="RIBULOSE BISPHOSPHATE CARBOXYLASE LARGE CHAIN, CATALYTIC DOMAIN-CONTAINING PROTEIN"/>
    <property type="match status" value="1"/>
</dbReference>